<comment type="subcellular location">
    <subcellularLocation>
        <location evidence="1">Cell membrane</location>
        <topology evidence="1">Multi-pass membrane protein</topology>
    </subcellularLocation>
</comment>
<keyword evidence="7 17" id="KW-0812">Transmembrane</keyword>
<organism evidence="18 19">
    <name type="scientific">Ideonella dechloratans</name>
    <dbReference type="NCBI Taxonomy" id="36863"/>
    <lineage>
        <taxon>Bacteria</taxon>
        <taxon>Pseudomonadati</taxon>
        <taxon>Pseudomonadota</taxon>
        <taxon>Betaproteobacteria</taxon>
        <taxon>Burkholderiales</taxon>
        <taxon>Sphaerotilaceae</taxon>
        <taxon>Ideonella</taxon>
    </lineage>
</organism>
<keyword evidence="8" id="KW-0249">Electron transport</keyword>
<protein>
    <recommendedName>
        <fullName evidence="4">Cytochrome bo(3) ubiquinol oxidase subunit 4</fullName>
    </recommendedName>
    <alternativeName>
        <fullName evidence="16">Cytochrome o ubiquinol oxidase subunit 4</fullName>
    </alternativeName>
    <alternativeName>
        <fullName evidence="13">Oxidase bo(3) subunit 4</fullName>
    </alternativeName>
    <alternativeName>
        <fullName evidence="14">Ubiquinol oxidase polypeptide IV</fullName>
    </alternativeName>
    <alternativeName>
        <fullName evidence="15">Ubiquinol oxidase subunit 4</fullName>
    </alternativeName>
</protein>
<dbReference type="Proteomes" id="UP000430120">
    <property type="component" value="Unassembled WGS sequence"/>
</dbReference>
<evidence type="ECO:0000256" key="15">
    <source>
        <dbReference type="ARBA" id="ARBA00031887"/>
    </source>
</evidence>
<evidence type="ECO:0000256" key="1">
    <source>
        <dbReference type="ARBA" id="ARBA00004651"/>
    </source>
</evidence>
<accession>A0A643F6W1</accession>
<dbReference type="InterPro" id="IPR014210">
    <property type="entry name" value="Cyt_o_ubiqinol_oxidase_su4"/>
</dbReference>
<dbReference type="AlphaFoldDB" id="A0A643F6W1"/>
<comment type="similarity">
    <text evidence="2">Belongs to the cytochrome c oxidase bacterial subunit 4 family.</text>
</comment>
<evidence type="ECO:0000256" key="9">
    <source>
        <dbReference type="ARBA" id="ARBA00022989"/>
    </source>
</evidence>
<feature type="transmembrane region" description="Helical" evidence="17">
    <location>
        <begin position="19"/>
        <end position="37"/>
    </location>
</feature>
<reference evidence="18 19" key="1">
    <citation type="submission" date="2019-09" db="EMBL/GenBank/DDBJ databases">
        <title>Draft genome sequences of 48 bacterial type strains from the CCUG.</title>
        <authorList>
            <person name="Tunovic T."/>
            <person name="Pineiro-Iglesias B."/>
            <person name="Unosson C."/>
            <person name="Inganas E."/>
            <person name="Ohlen M."/>
            <person name="Cardew S."/>
            <person name="Jensie-Markopoulos S."/>
            <person name="Salva-Serra F."/>
            <person name="Jaen-Luchoro D."/>
            <person name="Karlsson R."/>
            <person name="Svensson-Stadler L."/>
            <person name="Chun J."/>
            <person name="Moore E."/>
        </authorList>
    </citation>
    <scope>NUCLEOTIDE SEQUENCE [LARGE SCALE GENOMIC DNA]</scope>
    <source>
        <strain evidence="18 19">CCUG 30977</strain>
    </source>
</reference>
<evidence type="ECO:0000256" key="16">
    <source>
        <dbReference type="ARBA" id="ARBA00032185"/>
    </source>
</evidence>
<dbReference type="Pfam" id="PF03626">
    <property type="entry name" value="COX4_pro"/>
    <property type="match status" value="1"/>
</dbReference>
<keyword evidence="9 17" id="KW-1133">Transmembrane helix</keyword>
<dbReference type="PANTHER" id="PTHR36835:SF1">
    <property type="entry name" value="CYTOCHROME BO(3) UBIQUINOL OXIDASE SUBUNIT 4"/>
    <property type="match status" value="1"/>
</dbReference>
<sequence length="110" mass="11911">MSAASHEHAAEDHGSVKSYLVGFALSVILTAIPFWIVMSGHFTASAATAGILIFAVVQILVHLKYFLHLNFTTESGRVNTFSFAFTAMVIVLLVGLSIWIITTADALMLR</sequence>
<dbReference type="GO" id="GO:0015078">
    <property type="term" value="F:proton transmembrane transporter activity"/>
    <property type="evidence" value="ECO:0007669"/>
    <property type="project" value="TreeGrafter"/>
</dbReference>
<evidence type="ECO:0000256" key="5">
    <source>
        <dbReference type="ARBA" id="ARBA00022448"/>
    </source>
</evidence>
<keyword evidence="11 17" id="KW-0472">Membrane</keyword>
<evidence type="ECO:0000313" key="18">
    <source>
        <dbReference type="EMBL" id="KAB0574855.1"/>
    </source>
</evidence>
<evidence type="ECO:0000313" key="19">
    <source>
        <dbReference type="Proteomes" id="UP000430120"/>
    </source>
</evidence>
<dbReference type="OrthoDB" id="2375888at2"/>
<feature type="transmembrane region" description="Helical" evidence="17">
    <location>
        <begin position="44"/>
        <end position="61"/>
    </location>
</feature>
<dbReference type="GO" id="GO:0005886">
    <property type="term" value="C:plasma membrane"/>
    <property type="evidence" value="ECO:0007669"/>
    <property type="project" value="UniProtKB-SubCell"/>
</dbReference>
<comment type="subunit">
    <text evidence="3">Heterooctamer of two A chains, two B chains, two C chains and two D chains.</text>
</comment>
<evidence type="ECO:0000256" key="4">
    <source>
        <dbReference type="ARBA" id="ARBA00014689"/>
    </source>
</evidence>
<evidence type="ECO:0000256" key="8">
    <source>
        <dbReference type="ARBA" id="ARBA00022982"/>
    </source>
</evidence>
<comment type="caution">
    <text evidence="18">The sequence shown here is derived from an EMBL/GenBank/DDBJ whole genome shotgun (WGS) entry which is preliminary data.</text>
</comment>
<evidence type="ECO:0000256" key="7">
    <source>
        <dbReference type="ARBA" id="ARBA00022692"/>
    </source>
</evidence>
<keyword evidence="10" id="KW-0560">Oxidoreductase</keyword>
<evidence type="ECO:0000256" key="6">
    <source>
        <dbReference type="ARBA" id="ARBA00022475"/>
    </source>
</evidence>
<evidence type="ECO:0000256" key="11">
    <source>
        <dbReference type="ARBA" id="ARBA00023136"/>
    </source>
</evidence>
<name>A0A643F6W1_IDEDE</name>
<feature type="transmembrane region" description="Helical" evidence="17">
    <location>
        <begin position="81"/>
        <end position="101"/>
    </location>
</feature>
<dbReference type="NCBIfam" id="TIGR02847">
    <property type="entry name" value="CyoD"/>
    <property type="match status" value="1"/>
</dbReference>
<dbReference type="GO" id="GO:0015990">
    <property type="term" value="P:electron transport coupled proton transport"/>
    <property type="evidence" value="ECO:0007669"/>
    <property type="project" value="InterPro"/>
</dbReference>
<evidence type="ECO:0000256" key="12">
    <source>
        <dbReference type="ARBA" id="ARBA00025694"/>
    </source>
</evidence>
<dbReference type="InterPro" id="IPR050968">
    <property type="entry name" value="Cytochrome_c_oxidase_bac_sub4"/>
</dbReference>
<evidence type="ECO:0000256" key="14">
    <source>
        <dbReference type="ARBA" id="ARBA00030211"/>
    </source>
</evidence>
<evidence type="ECO:0000256" key="13">
    <source>
        <dbReference type="ARBA" id="ARBA00030071"/>
    </source>
</evidence>
<dbReference type="GO" id="GO:0019646">
    <property type="term" value="P:aerobic electron transport chain"/>
    <property type="evidence" value="ECO:0007669"/>
    <property type="project" value="TreeGrafter"/>
</dbReference>
<dbReference type="EMBL" id="VZPB01000069">
    <property type="protein sequence ID" value="KAB0574855.1"/>
    <property type="molecule type" value="Genomic_DNA"/>
</dbReference>
<gene>
    <name evidence="18" type="primary">cyoD</name>
    <name evidence="18" type="ORF">F7Q92_19105</name>
</gene>
<evidence type="ECO:0000256" key="17">
    <source>
        <dbReference type="SAM" id="Phobius"/>
    </source>
</evidence>
<keyword evidence="5" id="KW-0813">Transport</keyword>
<evidence type="ECO:0000256" key="2">
    <source>
        <dbReference type="ARBA" id="ARBA00008079"/>
    </source>
</evidence>
<dbReference type="GO" id="GO:0009319">
    <property type="term" value="C:cytochrome o ubiquinol oxidase complex"/>
    <property type="evidence" value="ECO:0007669"/>
    <property type="project" value="TreeGrafter"/>
</dbReference>
<dbReference type="RefSeq" id="WP_151125674.1">
    <property type="nucleotide sequence ID" value="NZ_CP088081.1"/>
</dbReference>
<evidence type="ECO:0000256" key="3">
    <source>
        <dbReference type="ARBA" id="ARBA00011700"/>
    </source>
</evidence>
<keyword evidence="19" id="KW-1185">Reference proteome</keyword>
<evidence type="ECO:0000256" key="10">
    <source>
        <dbReference type="ARBA" id="ARBA00023002"/>
    </source>
</evidence>
<keyword evidence="6" id="KW-1003">Cell membrane</keyword>
<comment type="function">
    <text evidence="12">Cytochrome bo(3) ubiquinol terminal oxidase is the component of the aerobic respiratory chain of E.coli that predominates when cells are grown at high aeration. Has proton pump activity across the membrane in addition to electron transfer, pumping 2 protons/electron.</text>
</comment>
<proteinExistence type="inferred from homology"/>
<dbReference type="InterPro" id="IPR005171">
    <property type="entry name" value="Cyt_c_oxidase_su4_prok"/>
</dbReference>
<dbReference type="PANTHER" id="PTHR36835">
    <property type="entry name" value="CYTOCHROME BO(3) UBIQUINOL OXIDASE SUBUNIT 4"/>
    <property type="match status" value="1"/>
</dbReference>
<dbReference type="GO" id="GO:0009486">
    <property type="term" value="F:cytochrome bo3 ubiquinol oxidase activity"/>
    <property type="evidence" value="ECO:0007669"/>
    <property type="project" value="InterPro"/>
</dbReference>